<evidence type="ECO:0000256" key="4">
    <source>
        <dbReference type="ARBA" id="ARBA00022833"/>
    </source>
</evidence>
<accession>A0A917HUT0</accession>
<comment type="caution">
    <text evidence="7">The sequence shown here is derived from an EMBL/GenBank/DDBJ whole genome shotgun (WGS) entry which is preliminary data.</text>
</comment>
<dbReference type="GO" id="GO:0006508">
    <property type="term" value="P:proteolysis"/>
    <property type="evidence" value="ECO:0007669"/>
    <property type="project" value="UniProtKB-KW"/>
</dbReference>
<dbReference type="GO" id="GO:0004222">
    <property type="term" value="F:metalloendopeptidase activity"/>
    <property type="evidence" value="ECO:0007669"/>
    <property type="project" value="InterPro"/>
</dbReference>
<dbReference type="Pfam" id="PF00413">
    <property type="entry name" value="Peptidase_M10"/>
    <property type="match status" value="1"/>
</dbReference>
<evidence type="ECO:0000256" key="3">
    <source>
        <dbReference type="ARBA" id="ARBA00022801"/>
    </source>
</evidence>
<dbReference type="InterPro" id="IPR021190">
    <property type="entry name" value="Pept_M10A"/>
</dbReference>
<evidence type="ECO:0000256" key="1">
    <source>
        <dbReference type="ARBA" id="ARBA00022670"/>
    </source>
</evidence>
<organism evidence="7 8">
    <name type="scientific">Paenibacillus radicis</name>
    <name type="common">ex Gao et al. 2016</name>
    <dbReference type="NCBI Taxonomy" id="1737354"/>
    <lineage>
        <taxon>Bacteria</taxon>
        <taxon>Bacillati</taxon>
        <taxon>Bacillota</taxon>
        <taxon>Bacilli</taxon>
        <taxon>Bacillales</taxon>
        <taxon>Paenibacillaceae</taxon>
        <taxon>Paenibacillus</taxon>
    </lineage>
</organism>
<dbReference type="Gene3D" id="3.40.390.10">
    <property type="entry name" value="Collagenase (Catalytic Domain)"/>
    <property type="match status" value="1"/>
</dbReference>
<dbReference type="InterPro" id="IPR001818">
    <property type="entry name" value="Pept_M10_metallopeptidase"/>
</dbReference>
<proteinExistence type="predicted"/>
<feature type="chain" id="PRO_5037150903" description="Peptidase M10 metallopeptidase domain-containing protein" evidence="5">
    <location>
        <begin position="27"/>
        <end position="176"/>
    </location>
</feature>
<dbReference type="AlphaFoldDB" id="A0A917HUT0"/>
<feature type="signal peptide" evidence="5">
    <location>
        <begin position="1"/>
        <end position="26"/>
    </location>
</feature>
<dbReference type="SUPFAM" id="SSF55486">
    <property type="entry name" value="Metalloproteases ('zincins'), catalytic domain"/>
    <property type="match status" value="1"/>
</dbReference>
<dbReference type="Proteomes" id="UP000600247">
    <property type="component" value="Unassembled WGS sequence"/>
</dbReference>
<reference evidence="7 8" key="1">
    <citation type="journal article" date="2014" name="Int. J. Syst. Evol. Microbiol.">
        <title>Complete genome sequence of Corynebacterium casei LMG S-19264T (=DSM 44701T), isolated from a smear-ripened cheese.</title>
        <authorList>
            <consortium name="US DOE Joint Genome Institute (JGI-PGF)"/>
            <person name="Walter F."/>
            <person name="Albersmeier A."/>
            <person name="Kalinowski J."/>
            <person name="Ruckert C."/>
        </authorList>
    </citation>
    <scope>NUCLEOTIDE SEQUENCE [LARGE SCALE GENOMIC DNA]</scope>
    <source>
        <strain evidence="7 8">CGMCC 1.15286</strain>
    </source>
</reference>
<keyword evidence="8" id="KW-1185">Reference proteome</keyword>
<dbReference type="InterPro" id="IPR024079">
    <property type="entry name" value="MetalloPept_cat_dom_sf"/>
</dbReference>
<keyword evidence="5" id="KW-0732">Signal</keyword>
<dbReference type="GO" id="GO:0008270">
    <property type="term" value="F:zinc ion binding"/>
    <property type="evidence" value="ECO:0007669"/>
    <property type="project" value="InterPro"/>
</dbReference>
<keyword evidence="3" id="KW-0378">Hydrolase</keyword>
<gene>
    <name evidence="7" type="ORF">GCM10010918_57640</name>
</gene>
<evidence type="ECO:0000313" key="7">
    <source>
        <dbReference type="EMBL" id="GGG91032.1"/>
    </source>
</evidence>
<evidence type="ECO:0000313" key="8">
    <source>
        <dbReference type="Proteomes" id="UP000600247"/>
    </source>
</evidence>
<evidence type="ECO:0000259" key="6">
    <source>
        <dbReference type="Pfam" id="PF00413"/>
    </source>
</evidence>
<dbReference type="RefSeq" id="WP_188893120.1">
    <property type="nucleotide sequence ID" value="NZ_BMHY01000028.1"/>
</dbReference>
<protein>
    <recommendedName>
        <fullName evidence="6">Peptidase M10 metallopeptidase domain-containing protein</fullName>
    </recommendedName>
</protein>
<keyword evidence="2" id="KW-0479">Metal-binding</keyword>
<feature type="domain" description="Peptidase M10 metallopeptidase" evidence="6">
    <location>
        <begin position="130"/>
        <end position="176"/>
    </location>
</feature>
<keyword evidence="1" id="KW-0645">Protease</keyword>
<dbReference type="GO" id="GO:0031012">
    <property type="term" value="C:extracellular matrix"/>
    <property type="evidence" value="ECO:0007669"/>
    <property type="project" value="InterPro"/>
</dbReference>
<dbReference type="EMBL" id="BMHY01000028">
    <property type="protein sequence ID" value="GGG91032.1"/>
    <property type="molecule type" value="Genomic_DNA"/>
</dbReference>
<sequence length="176" mass="18599">MKKSMWKVILTGALLYTAVVLPPASAYTTLGGKYASSTISYIPQGLTANYSLAMADGIAAWNNANVDASFTYTSNVSAANLVLRQDAYGANIGWNARTANKPVMTSGTYTKSDIDFNTSAMDGMTVTARKGTAAHELGHVFGLDHVTDGKQVMSIYGVRTTSVPGPDDIKGVNALY</sequence>
<evidence type="ECO:0000256" key="2">
    <source>
        <dbReference type="ARBA" id="ARBA00022723"/>
    </source>
</evidence>
<dbReference type="PRINTS" id="PR00138">
    <property type="entry name" value="MATRIXIN"/>
</dbReference>
<name>A0A917HUT0_9BACL</name>
<keyword evidence="4" id="KW-0862">Zinc</keyword>
<evidence type="ECO:0000256" key="5">
    <source>
        <dbReference type="SAM" id="SignalP"/>
    </source>
</evidence>